<sequence length="307" mass="33394">MMAVVDSVTGMVYWVPAEYQAPMQPRFAPVVMPYRFLRPIAPAMAPAQPTTSGPVVNTTVFVRGVPRESTTQTVETHFKIYGDIVSCHVIRHKDASTNKGIAFVKFHDHAAAQRAIDCNNPGVMDQREIFAEWAHPKRTTTSASRPVPVPDQPIALEYMPRPNAPEYIPRPNAPHLYLAPPATHLINSPSFFPAPSPVMPAITYSNAHLPWMVTPGASSSSMVPYGSYNPSFIHVVGFPHPDNFSGSAYGQEISLARSPNYFPVVDYNPGGASAPAVSSEEETPSPSFVAEESTSQSRKGKESSDDS</sequence>
<evidence type="ECO:0000259" key="4">
    <source>
        <dbReference type="PROSITE" id="PS50102"/>
    </source>
</evidence>
<comment type="caution">
    <text evidence="5">The sequence shown here is derived from an EMBL/GenBank/DDBJ whole genome shotgun (WGS) entry which is preliminary data.</text>
</comment>
<keyword evidence="1 2" id="KW-0694">RNA-binding</keyword>
<dbReference type="GO" id="GO:0003723">
    <property type="term" value="F:RNA binding"/>
    <property type="evidence" value="ECO:0007669"/>
    <property type="project" value="UniProtKB-UniRule"/>
</dbReference>
<dbReference type="InterPro" id="IPR012677">
    <property type="entry name" value="Nucleotide-bd_a/b_plait_sf"/>
</dbReference>
<feature type="region of interest" description="Disordered" evidence="3">
    <location>
        <begin position="271"/>
        <end position="307"/>
    </location>
</feature>
<evidence type="ECO:0000313" key="5">
    <source>
        <dbReference type="EMBL" id="KAG0584802.1"/>
    </source>
</evidence>
<dbReference type="Proteomes" id="UP000822688">
    <property type="component" value="Chromosome 3"/>
</dbReference>
<dbReference type="AlphaFoldDB" id="A0A8T0INP3"/>
<keyword evidence="6" id="KW-1185">Reference proteome</keyword>
<feature type="domain" description="RRM" evidence="4">
    <location>
        <begin position="58"/>
        <end position="136"/>
    </location>
</feature>
<dbReference type="PANTHER" id="PTHR48024">
    <property type="entry name" value="GEO13361P1-RELATED"/>
    <property type="match status" value="1"/>
</dbReference>
<evidence type="ECO:0000256" key="1">
    <source>
        <dbReference type="ARBA" id="ARBA00022884"/>
    </source>
</evidence>
<gene>
    <name evidence="5" type="ORF">KC19_3G235400</name>
</gene>
<protein>
    <recommendedName>
        <fullName evidence="4">RRM domain-containing protein</fullName>
    </recommendedName>
</protein>
<dbReference type="PROSITE" id="PS50102">
    <property type="entry name" value="RRM"/>
    <property type="match status" value="1"/>
</dbReference>
<name>A0A8T0INP3_CERPU</name>
<organism evidence="5 6">
    <name type="scientific">Ceratodon purpureus</name>
    <name type="common">Fire moss</name>
    <name type="synonym">Dicranum purpureum</name>
    <dbReference type="NCBI Taxonomy" id="3225"/>
    <lineage>
        <taxon>Eukaryota</taxon>
        <taxon>Viridiplantae</taxon>
        <taxon>Streptophyta</taxon>
        <taxon>Embryophyta</taxon>
        <taxon>Bryophyta</taxon>
        <taxon>Bryophytina</taxon>
        <taxon>Bryopsida</taxon>
        <taxon>Dicranidae</taxon>
        <taxon>Pseudoditrichales</taxon>
        <taxon>Ditrichaceae</taxon>
        <taxon>Ceratodon</taxon>
    </lineage>
</organism>
<proteinExistence type="predicted"/>
<dbReference type="Pfam" id="PF00076">
    <property type="entry name" value="RRM_1"/>
    <property type="match status" value="1"/>
</dbReference>
<dbReference type="GO" id="GO:0005634">
    <property type="term" value="C:nucleus"/>
    <property type="evidence" value="ECO:0007669"/>
    <property type="project" value="TreeGrafter"/>
</dbReference>
<evidence type="ECO:0000313" key="6">
    <source>
        <dbReference type="Proteomes" id="UP000822688"/>
    </source>
</evidence>
<dbReference type="EMBL" id="CM026423">
    <property type="protein sequence ID" value="KAG0584802.1"/>
    <property type="molecule type" value="Genomic_DNA"/>
</dbReference>
<dbReference type="InterPro" id="IPR050886">
    <property type="entry name" value="RNA-binding_reg"/>
</dbReference>
<accession>A0A8T0INP3</accession>
<reference evidence="5" key="1">
    <citation type="submission" date="2020-06" db="EMBL/GenBank/DDBJ databases">
        <title>WGS assembly of Ceratodon purpureus strain R40.</title>
        <authorList>
            <person name="Carey S.B."/>
            <person name="Jenkins J."/>
            <person name="Shu S."/>
            <person name="Lovell J.T."/>
            <person name="Sreedasyam A."/>
            <person name="Maumus F."/>
            <person name="Tiley G.P."/>
            <person name="Fernandez-Pozo N."/>
            <person name="Barry K."/>
            <person name="Chen C."/>
            <person name="Wang M."/>
            <person name="Lipzen A."/>
            <person name="Daum C."/>
            <person name="Saski C.A."/>
            <person name="Payton A.C."/>
            <person name="Mcbreen J.C."/>
            <person name="Conrad R.E."/>
            <person name="Kollar L.M."/>
            <person name="Olsson S."/>
            <person name="Huttunen S."/>
            <person name="Landis J.B."/>
            <person name="Wickett N.J."/>
            <person name="Johnson M.G."/>
            <person name="Rensing S.A."/>
            <person name="Grimwood J."/>
            <person name="Schmutz J."/>
            <person name="Mcdaniel S.F."/>
        </authorList>
    </citation>
    <scope>NUCLEOTIDE SEQUENCE</scope>
    <source>
        <strain evidence="5">R40</strain>
    </source>
</reference>
<evidence type="ECO:0000256" key="3">
    <source>
        <dbReference type="SAM" id="MobiDB-lite"/>
    </source>
</evidence>
<dbReference type="SMART" id="SM00360">
    <property type="entry name" value="RRM"/>
    <property type="match status" value="1"/>
</dbReference>
<dbReference type="InterPro" id="IPR000504">
    <property type="entry name" value="RRM_dom"/>
</dbReference>
<dbReference type="OrthoDB" id="8093034at2759"/>
<dbReference type="PANTHER" id="PTHR48024:SF56">
    <property type="entry name" value="HETEROGENEOUS NUCLEAR RIBONUCLEOPROTEIN A0"/>
    <property type="match status" value="1"/>
</dbReference>
<dbReference type="InterPro" id="IPR035979">
    <property type="entry name" value="RBD_domain_sf"/>
</dbReference>
<dbReference type="Gene3D" id="3.30.70.330">
    <property type="match status" value="1"/>
</dbReference>
<dbReference type="SUPFAM" id="SSF54928">
    <property type="entry name" value="RNA-binding domain, RBD"/>
    <property type="match status" value="1"/>
</dbReference>
<dbReference type="CDD" id="cd00590">
    <property type="entry name" value="RRM_SF"/>
    <property type="match status" value="1"/>
</dbReference>
<evidence type="ECO:0000256" key="2">
    <source>
        <dbReference type="PROSITE-ProRule" id="PRU00176"/>
    </source>
</evidence>